<accession>A0A6C2UED7</accession>
<dbReference type="PANTHER" id="PTHR44846">
    <property type="entry name" value="MANNOSYL-D-GLYCERATE TRANSPORT/METABOLISM SYSTEM REPRESSOR MNGR-RELATED"/>
    <property type="match status" value="1"/>
</dbReference>
<dbReference type="Proteomes" id="UP000366872">
    <property type="component" value="Unassembled WGS sequence"/>
</dbReference>
<dbReference type="InterPro" id="IPR036390">
    <property type="entry name" value="WH_DNA-bd_sf"/>
</dbReference>
<dbReference type="SUPFAM" id="SSF46785">
    <property type="entry name" value="Winged helix' DNA-binding domain"/>
    <property type="match status" value="1"/>
</dbReference>
<dbReference type="Pfam" id="PF00392">
    <property type="entry name" value="GntR"/>
    <property type="match status" value="1"/>
</dbReference>
<dbReference type="AlphaFoldDB" id="A0A6C2UED7"/>
<evidence type="ECO:0000259" key="4">
    <source>
        <dbReference type="PROSITE" id="PS50949"/>
    </source>
</evidence>
<evidence type="ECO:0000313" key="6">
    <source>
        <dbReference type="Proteomes" id="UP000366872"/>
    </source>
</evidence>
<evidence type="ECO:0000313" key="5">
    <source>
        <dbReference type="EMBL" id="VGO17791.1"/>
    </source>
</evidence>
<dbReference type="GO" id="GO:0003700">
    <property type="term" value="F:DNA-binding transcription factor activity"/>
    <property type="evidence" value="ECO:0007669"/>
    <property type="project" value="InterPro"/>
</dbReference>
<protein>
    <submittedName>
        <fullName evidence="5">Arabinose metabolism transcriptional repressor</fullName>
    </submittedName>
</protein>
<name>A0A6C2UED7_PONDE</name>
<dbReference type="Gene3D" id="1.10.10.10">
    <property type="entry name" value="Winged helix-like DNA-binding domain superfamily/Winged helix DNA-binding domain"/>
    <property type="match status" value="1"/>
</dbReference>
<sequence>MSKLEQAKTAIIRKIQRGDYAPGARLPTRHELMAELGLARASVDKLVGELCADGMLVSIKGSGTYVAGGRETPNLYLILNTELLCVHSQFMERQWNMLIGELGLQQNLTMVGCHELEKHLHLIRKDRMARIVWNRPALSSFGVIEELRKAGYTQALINRAVPEHNWFATDTMHGMETALDALKERMPDATLGIMPAFLNPLEYYLSEREICFYESATRHGFKLVSGPRKTARDQSGIMQAVSGALDLKADCWFIPDHYMTPYVMAGMYERGLKHGRDIHLITSDWNEAPDDTPGLICIRQDWNTMFRSALEWITQEFPKPVQEKIAPGIEINT</sequence>
<organism evidence="5 6">
    <name type="scientific">Pontiella desulfatans</name>
    <dbReference type="NCBI Taxonomy" id="2750659"/>
    <lineage>
        <taxon>Bacteria</taxon>
        <taxon>Pseudomonadati</taxon>
        <taxon>Kiritimatiellota</taxon>
        <taxon>Kiritimatiellia</taxon>
        <taxon>Kiritimatiellales</taxon>
        <taxon>Pontiellaceae</taxon>
        <taxon>Pontiella</taxon>
    </lineage>
</organism>
<dbReference type="GO" id="GO:0003677">
    <property type="term" value="F:DNA binding"/>
    <property type="evidence" value="ECO:0007669"/>
    <property type="project" value="UniProtKB-KW"/>
</dbReference>
<dbReference type="Gene3D" id="3.40.50.2300">
    <property type="match status" value="2"/>
</dbReference>
<dbReference type="EMBL" id="CAAHFG010000005">
    <property type="protein sequence ID" value="VGO17791.1"/>
    <property type="molecule type" value="Genomic_DNA"/>
</dbReference>
<dbReference type="SUPFAM" id="SSF53822">
    <property type="entry name" value="Periplasmic binding protein-like I"/>
    <property type="match status" value="1"/>
</dbReference>
<evidence type="ECO:0000256" key="2">
    <source>
        <dbReference type="ARBA" id="ARBA00023125"/>
    </source>
</evidence>
<dbReference type="RefSeq" id="WP_136083258.1">
    <property type="nucleotide sequence ID" value="NZ_CAAHFG010000005.1"/>
</dbReference>
<evidence type="ECO:0000256" key="1">
    <source>
        <dbReference type="ARBA" id="ARBA00023015"/>
    </source>
</evidence>
<evidence type="ECO:0000256" key="3">
    <source>
        <dbReference type="ARBA" id="ARBA00023163"/>
    </source>
</evidence>
<reference evidence="5 6" key="1">
    <citation type="submission" date="2019-04" db="EMBL/GenBank/DDBJ databases">
        <authorList>
            <person name="Van Vliet M D."/>
        </authorList>
    </citation>
    <scope>NUCLEOTIDE SEQUENCE [LARGE SCALE GENOMIC DNA]</scope>
    <source>
        <strain evidence="5 6">F1</strain>
    </source>
</reference>
<dbReference type="SMART" id="SM00345">
    <property type="entry name" value="HTH_GNTR"/>
    <property type="match status" value="1"/>
</dbReference>
<keyword evidence="6" id="KW-1185">Reference proteome</keyword>
<keyword evidence="3" id="KW-0804">Transcription</keyword>
<dbReference type="InterPro" id="IPR028082">
    <property type="entry name" value="Peripla_BP_I"/>
</dbReference>
<dbReference type="PROSITE" id="PS50949">
    <property type="entry name" value="HTH_GNTR"/>
    <property type="match status" value="1"/>
</dbReference>
<gene>
    <name evidence="5" type="primary">araR_3</name>
    <name evidence="5" type="ORF">PDESU_06393</name>
</gene>
<dbReference type="InterPro" id="IPR050679">
    <property type="entry name" value="Bact_HTH_transcr_reg"/>
</dbReference>
<proteinExistence type="predicted"/>
<feature type="domain" description="HTH gntR-type" evidence="4">
    <location>
        <begin position="1"/>
        <end position="69"/>
    </location>
</feature>
<dbReference type="CDD" id="cd07377">
    <property type="entry name" value="WHTH_GntR"/>
    <property type="match status" value="1"/>
</dbReference>
<dbReference type="InterPro" id="IPR000524">
    <property type="entry name" value="Tscrpt_reg_HTH_GntR"/>
</dbReference>
<dbReference type="InterPro" id="IPR036388">
    <property type="entry name" value="WH-like_DNA-bd_sf"/>
</dbReference>
<keyword evidence="2" id="KW-0238">DNA-binding</keyword>
<keyword evidence="1" id="KW-0805">Transcription regulation</keyword>